<evidence type="ECO:0000313" key="4">
    <source>
        <dbReference type="Proteomes" id="UP001152049"/>
    </source>
</evidence>
<dbReference type="CDD" id="cd08948">
    <property type="entry name" value="5beta-POR_like_SDR_a"/>
    <property type="match status" value="1"/>
</dbReference>
<evidence type="ECO:0000313" key="3">
    <source>
        <dbReference type="EMBL" id="KAJ4245243.1"/>
    </source>
</evidence>
<keyword evidence="4" id="KW-1185">Reference proteome</keyword>
<accession>A0A9W8RJC9</accession>
<dbReference type="InterPro" id="IPR055222">
    <property type="entry name" value="PRISE-like_Rossmann-fold"/>
</dbReference>
<proteinExistence type="predicted"/>
<dbReference type="Pfam" id="PF22917">
    <property type="entry name" value="PRISE"/>
    <property type="match status" value="1"/>
</dbReference>
<dbReference type="Gene3D" id="3.40.50.720">
    <property type="entry name" value="NAD(P)-binding Rossmann-like Domain"/>
    <property type="match status" value="1"/>
</dbReference>
<protein>
    <recommendedName>
        <fullName evidence="2">PRISE-like Rossmann-fold domain-containing protein</fullName>
    </recommendedName>
</protein>
<organism evidence="3 4">
    <name type="scientific">Fusarium torreyae</name>
    <dbReference type="NCBI Taxonomy" id="1237075"/>
    <lineage>
        <taxon>Eukaryota</taxon>
        <taxon>Fungi</taxon>
        <taxon>Dikarya</taxon>
        <taxon>Ascomycota</taxon>
        <taxon>Pezizomycotina</taxon>
        <taxon>Sordariomycetes</taxon>
        <taxon>Hypocreomycetidae</taxon>
        <taxon>Hypocreales</taxon>
        <taxon>Nectriaceae</taxon>
        <taxon>Fusarium</taxon>
    </lineage>
</organism>
<comment type="caution">
    <text evidence="3">The sequence shown here is derived from an EMBL/GenBank/DDBJ whole genome shotgun (WGS) entry which is preliminary data.</text>
</comment>
<dbReference type="SUPFAM" id="SSF51735">
    <property type="entry name" value="NAD(P)-binding Rossmann-fold domains"/>
    <property type="match status" value="1"/>
</dbReference>
<reference evidence="3" key="1">
    <citation type="submission" date="2022-09" db="EMBL/GenBank/DDBJ databases">
        <title>Fusarium specimens isolated from Avocado Roots.</title>
        <authorList>
            <person name="Stajich J."/>
            <person name="Roper C."/>
            <person name="Heimlech-Rivalta G."/>
        </authorList>
    </citation>
    <scope>NUCLEOTIDE SEQUENCE</scope>
    <source>
        <strain evidence="3">CF00136</strain>
    </source>
</reference>
<dbReference type="InterPro" id="IPR036291">
    <property type="entry name" value="NAD(P)-bd_dom_sf"/>
</dbReference>
<dbReference type="EMBL" id="JAOQAZ010000047">
    <property type="protein sequence ID" value="KAJ4245243.1"/>
    <property type="molecule type" value="Genomic_DNA"/>
</dbReference>
<evidence type="ECO:0000256" key="1">
    <source>
        <dbReference type="SAM" id="MobiDB-lite"/>
    </source>
</evidence>
<dbReference type="OrthoDB" id="1731983at2759"/>
<sequence length="405" mass="45728">MTPLSGKVASITGANGITGNAIIEHLIRQPATEWPEIIITLRRLPSCASWQDPRVRAIALDFLKPIDELVEEMKSLCHNVTHAFFVSYVHSHDFAELGNLNVPLFQHFLHAIDCVAKNSLQRVCLQTGGKYYGVHLGPVEAPIHEQMALYEDRGENFYFAQEDALVDLASKRQWKWNVIRPIAIVGYTPAGNGMSVALTLAIYFLCCKETGEAPIFPGNKLIYHSVDDASFAPSLADMNVWAATSEKTANEAFNHTNGDSFVWKYFWQAMGSYFDINVAEMEEWEASGEDQQQMSHNFLMMEWAKDKKPIWERVVAKYGGHPNAFDWGTWDFFDWITGKAWPTIASISKARKYGWMRYDDTYDSYVETFRSFENAGVLPQPRGNGGAIKRSLTLRPHPAGDRLSG</sequence>
<dbReference type="AlphaFoldDB" id="A0A9W8RJC9"/>
<gene>
    <name evidence="3" type="ORF">NW762_014113</name>
</gene>
<dbReference type="PANTHER" id="PTHR32487">
    <property type="entry name" value="3-OXO-DELTA(4,5)-STEROID 5-BETA-REDUCTASE"/>
    <property type="match status" value="1"/>
</dbReference>
<name>A0A9W8RJC9_9HYPO</name>
<dbReference type="PANTHER" id="PTHR32487:SF0">
    <property type="entry name" value="3-OXO-DELTA(4,5)-STEROID 5-BETA-REDUCTASE"/>
    <property type="match status" value="1"/>
</dbReference>
<feature type="domain" description="PRISE-like Rossmann-fold" evidence="2">
    <location>
        <begin position="11"/>
        <end position="282"/>
    </location>
</feature>
<feature type="region of interest" description="Disordered" evidence="1">
    <location>
        <begin position="380"/>
        <end position="405"/>
    </location>
</feature>
<dbReference type="Proteomes" id="UP001152049">
    <property type="component" value="Unassembled WGS sequence"/>
</dbReference>
<evidence type="ECO:0000259" key="2">
    <source>
        <dbReference type="Pfam" id="PF22917"/>
    </source>
</evidence>